<dbReference type="OrthoDB" id="131738at2157"/>
<dbReference type="RefSeq" id="WP_211532933.1">
    <property type="nucleotide sequence ID" value="NZ_CP058560.1"/>
</dbReference>
<gene>
    <name evidence="1" type="ORF">HYG87_09505</name>
</gene>
<protein>
    <submittedName>
        <fullName evidence="1">DUF3467 domain-containing protein</fullName>
    </submittedName>
</protein>
<name>A0A8T8K5W5_9EURY</name>
<evidence type="ECO:0000313" key="2">
    <source>
        <dbReference type="Proteomes" id="UP000681041"/>
    </source>
</evidence>
<reference evidence="1" key="1">
    <citation type="submission" date="2020-07" db="EMBL/GenBank/DDBJ databases">
        <title>Methanobacterium. sp. MethCan genome.</title>
        <authorList>
            <person name="Postec A."/>
            <person name="Quemeneur M."/>
        </authorList>
    </citation>
    <scope>NUCLEOTIDE SEQUENCE</scope>
    <source>
        <strain evidence="1">MethCAN</strain>
    </source>
</reference>
<organism evidence="1 2">
    <name type="scientific">Methanobacterium alkalithermotolerans</name>
    <dbReference type="NCBI Taxonomy" id="2731220"/>
    <lineage>
        <taxon>Archaea</taxon>
        <taxon>Methanobacteriati</taxon>
        <taxon>Methanobacteriota</taxon>
        <taxon>Methanomada group</taxon>
        <taxon>Methanobacteria</taxon>
        <taxon>Methanobacteriales</taxon>
        <taxon>Methanobacteriaceae</taxon>
        <taxon>Methanobacterium</taxon>
    </lineage>
</organism>
<dbReference type="Pfam" id="PF11950">
    <property type="entry name" value="DUF3467"/>
    <property type="match status" value="1"/>
</dbReference>
<dbReference type="KEGG" id="meme:HYG87_09505"/>
<proteinExistence type="predicted"/>
<dbReference type="InterPro" id="IPR021857">
    <property type="entry name" value="DUF3467"/>
</dbReference>
<accession>A0A8T8K5W5</accession>
<sequence>MNEKQNKAEKRIPVVIPSESPKIYATGAFGGHSAHDFRILFFSEEPLEQDEPLNSGSFNVMREVKAQLVLPPLAAKQLATWLTKQVDKFENQVGVIPDPTDKKKDGDNK</sequence>
<dbReference type="EMBL" id="CP058560">
    <property type="protein sequence ID" value="QUH23976.1"/>
    <property type="molecule type" value="Genomic_DNA"/>
</dbReference>
<keyword evidence="2" id="KW-1185">Reference proteome</keyword>
<dbReference type="Proteomes" id="UP000681041">
    <property type="component" value="Chromosome"/>
</dbReference>
<dbReference type="AlphaFoldDB" id="A0A8T8K5W5"/>
<evidence type="ECO:0000313" key="1">
    <source>
        <dbReference type="EMBL" id="QUH23976.1"/>
    </source>
</evidence>
<dbReference type="GeneID" id="64821000"/>